<evidence type="ECO:0008006" key="5">
    <source>
        <dbReference type="Google" id="ProtNLM"/>
    </source>
</evidence>
<feature type="region of interest" description="Disordered" evidence="2">
    <location>
        <begin position="307"/>
        <end position="426"/>
    </location>
</feature>
<gene>
    <name evidence="3" type="ORF">PCOR1329_LOCUS59405</name>
</gene>
<keyword evidence="1" id="KW-0175">Coiled coil</keyword>
<name>A0ABN9VMH1_9DINO</name>
<protein>
    <recommendedName>
        <fullName evidence="5">JmjC domain-containing protein</fullName>
    </recommendedName>
</protein>
<feature type="coiled-coil region" evidence="1">
    <location>
        <begin position="503"/>
        <end position="557"/>
    </location>
</feature>
<evidence type="ECO:0000313" key="4">
    <source>
        <dbReference type="Proteomes" id="UP001189429"/>
    </source>
</evidence>
<feature type="compositionally biased region" description="Low complexity" evidence="2">
    <location>
        <begin position="343"/>
        <end position="355"/>
    </location>
</feature>
<reference evidence="3" key="1">
    <citation type="submission" date="2023-10" db="EMBL/GenBank/DDBJ databases">
        <authorList>
            <person name="Chen Y."/>
            <person name="Shah S."/>
            <person name="Dougan E. K."/>
            <person name="Thang M."/>
            <person name="Chan C."/>
        </authorList>
    </citation>
    <scope>NUCLEOTIDE SEQUENCE [LARGE SCALE GENOMIC DNA]</scope>
</reference>
<feature type="compositionally biased region" description="Acidic residues" evidence="2">
    <location>
        <begin position="377"/>
        <end position="387"/>
    </location>
</feature>
<evidence type="ECO:0000313" key="3">
    <source>
        <dbReference type="EMBL" id="CAK0874539.1"/>
    </source>
</evidence>
<evidence type="ECO:0000256" key="1">
    <source>
        <dbReference type="SAM" id="Coils"/>
    </source>
</evidence>
<dbReference type="Proteomes" id="UP001189429">
    <property type="component" value="Unassembled WGS sequence"/>
</dbReference>
<feature type="compositionally biased region" description="Basic and acidic residues" evidence="2">
    <location>
        <begin position="83"/>
        <end position="98"/>
    </location>
</feature>
<comment type="caution">
    <text evidence="3">The sequence shown here is derived from an EMBL/GenBank/DDBJ whole genome shotgun (WGS) entry which is preliminary data.</text>
</comment>
<proteinExistence type="predicted"/>
<organism evidence="3 4">
    <name type="scientific">Prorocentrum cordatum</name>
    <dbReference type="NCBI Taxonomy" id="2364126"/>
    <lineage>
        <taxon>Eukaryota</taxon>
        <taxon>Sar</taxon>
        <taxon>Alveolata</taxon>
        <taxon>Dinophyceae</taxon>
        <taxon>Prorocentrales</taxon>
        <taxon>Prorocentraceae</taxon>
        <taxon>Prorocentrum</taxon>
    </lineage>
</organism>
<evidence type="ECO:0000256" key="2">
    <source>
        <dbReference type="SAM" id="MobiDB-lite"/>
    </source>
</evidence>
<dbReference type="EMBL" id="CAUYUJ010017405">
    <property type="protein sequence ID" value="CAK0874539.1"/>
    <property type="molecule type" value="Genomic_DNA"/>
</dbReference>
<keyword evidence="4" id="KW-1185">Reference proteome</keyword>
<accession>A0ABN9VMH1</accession>
<feature type="region of interest" description="Disordered" evidence="2">
    <location>
        <begin position="67"/>
        <end position="98"/>
    </location>
</feature>
<feature type="region of interest" description="Disordered" evidence="2">
    <location>
        <begin position="1011"/>
        <end position="1032"/>
    </location>
</feature>
<sequence>MELALRASCFSTVLRQTKRIRSLNIQVFWLKKRTKALKTAMLQMKRAAESVTTADDQRCAQMHIEINRAEDRHPPQVQTEALATHEADGSGQQQRERRSGSCYLDKVCKKSHTCPSCTKMVRVGDLQYRETLKHKECGKRDKAFAWNMAQKSEVNGLWDNLMHEDPEKAQKLKMEYTMTGNFREFESCVRTLVREIEYSAEGKDLELNHDWFIRTLCSAGVSRDDAEDCWEHKVDEFGNRLKEVVCQGESCLVLSGMRSKKHKEALKLSVTGSGRARPVDAAEAQAVFAQPLQRCSRFERAGLELGSAEERRGRSRSRRRRGGGSHRRRSSGRERASPPPPSRAASRRSGLGPSAPRLEAPTPPRAGCSQNVSSQQSEEEEEEEQEGDAAAASLSEDDRVADAVSAFSGRRSARGSRARSTQSPAHAMEVAHAAKIEIWEARFAELPSHFEETVDMWNAQDWIAEYLEEVVLSEQADGVCIIEWLETQIAEIGKEERVARLNLPDCLSRLKKAKENLDKLREHTQKWDEGLDFGQERSAISRRVQEWREEVRRFRRRETGLQAIVAKKRLEKSGLSREWRFVRDKIRSYLIGKRLPDAVAMISANTLNDLGMPSNEYGLKIEYNVVADHPADNISVNTFLEPFIIRKPQDVDKASRDIFQQTFANMYEEQDKPMAAKMTEVRDYMRKNDLGSAWGTLDYTPSFCFKLDGEDGDVSTEPLGGLRMAVYGRSTGEWKTEKTTLPWSQCPIFVQQFSGLSMVVVVDPEWVSKNLDFNGLLENAESGALYKHRSCLLEAGSAVYVPMGYVPFLIPIAASIDWKSKKPNLKESKRGAEVKHLASYGISYFLEDRVREKSPAGALAAAAAAWVAAKTTQLPKSFKANSDMDAWFDACGQGAARGRVGSRLQLRPVMRARAEMELAPFCLQRSLCPMSLRSQAQAALPEQAAPAMWCGPLGPRPKEAEIPWPARLAQMAGSEAGAGSHPPANLPISRAQRRHLQRKMCAQRRALGLQVGAAGPTQAQPSRGAGPEPGGLAEPGVPAELCARGAAHARLRASVGAARGLLEERRSALETEIWNVSQSQAELVYELRASTSRQACLYEELQSERGCAVSQSSVIFRGLARTVEGSPPASPPGSACTPSTASSQLGRLQEFVRSQADDLEELAPRSLVVVYGRGPWSLFVARGQPVPFPFSHDANLPAWGTAPLPVLPPRVKGLARLWLRLRCPPASGWEEAGGESTIVVDLYRLSMCGLGTATPAPSEAEAAGFSGAALGGALLLGVLGGWSLAGWASRCAALSARGKPFALEADVRTYNVGGPAMYHERLTLLPGYVFTPDGDDYAEVWAALHRATAQGFGATPASPFCIDLSATNVLGLAAGALALPDPAAAAPGAGAGALAPAGDPGLPGGAAPAAGAPLAAGAAAALPAIGGPAAAGHPAGAGGVGALVAALGGVGAGAPAAAAPVPGAAPAAAAPPLGTDPRVMALVLDGRGFRGITFSDAVKLQTETVRADWPVKGLRTLPWVLGFMLRVAGGAMAWHNRWIAMAQLGEPDEYVKLHETLRRVIETALCRDQRVICELASYEHLARQLQLIEERVFEERVRRSQPAPMATAQAKELAAAGYGSEVGHFLGTGETKGNLCICLALMDWIADQMKMEAAVAKERRKAREERALRAPWRPLRTLARMGLTSLFPPLVSLASIAQRPSSLRLVWTRPPVVPIASAMFSRCLIFLWMGAAVFRWVALLVCALPKVGGDPPAVQAASVDYLSSLHREFELPAAYSERSSACEASLVEMLAQAPGYAGDSGRVRPYSQPLAAWPKSTKAVSTPDVVLDADSIVLQGWRQTMLNPESVAAELRDELGAQRPCADPELRYQPKSYAQFWKQLEAHDMTSWRAAIP</sequence>
<feature type="compositionally biased region" description="Basic residues" evidence="2">
    <location>
        <begin position="313"/>
        <end position="330"/>
    </location>
</feature>